<comment type="caution">
    <text evidence="11">The sequence shown here is derived from an EMBL/GenBank/DDBJ whole genome shotgun (WGS) entry which is preliminary data.</text>
</comment>
<dbReference type="NCBIfam" id="TIGR00229">
    <property type="entry name" value="sensory_box"/>
    <property type="match status" value="2"/>
</dbReference>
<dbReference type="EC" id="2.7.13.3" evidence="2"/>
<dbReference type="CDD" id="cd00130">
    <property type="entry name" value="PAS"/>
    <property type="match status" value="1"/>
</dbReference>
<evidence type="ECO:0000313" key="12">
    <source>
        <dbReference type="Proteomes" id="UP000326903"/>
    </source>
</evidence>
<keyword evidence="6" id="KW-0902">Two-component regulatory system</keyword>
<dbReference type="SUPFAM" id="SSF55874">
    <property type="entry name" value="ATPase domain of HSP90 chaperone/DNA topoisomerase II/histidine kinase"/>
    <property type="match status" value="1"/>
</dbReference>
<dbReference type="InterPro" id="IPR003594">
    <property type="entry name" value="HATPase_dom"/>
</dbReference>
<dbReference type="InterPro" id="IPR000014">
    <property type="entry name" value="PAS"/>
</dbReference>
<dbReference type="Pfam" id="PF08448">
    <property type="entry name" value="PAS_4"/>
    <property type="match status" value="2"/>
</dbReference>
<evidence type="ECO:0000256" key="7">
    <source>
        <dbReference type="ARBA" id="ARBA00023136"/>
    </source>
</evidence>
<dbReference type="Proteomes" id="UP000326903">
    <property type="component" value="Unassembled WGS sequence"/>
</dbReference>
<evidence type="ECO:0000256" key="6">
    <source>
        <dbReference type="ARBA" id="ARBA00023012"/>
    </source>
</evidence>
<dbReference type="InterPro" id="IPR036097">
    <property type="entry name" value="HisK_dim/P_sf"/>
</dbReference>
<dbReference type="RefSeq" id="WP_150415291.1">
    <property type="nucleotide sequence ID" value="NZ_VYQF01000003.1"/>
</dbReference>
<evidence type="ECO:0000259" key="9">
    <source>
        <dbReference type="PROSITE" id="PS50112"/>
    </source>
</evidence>
<dbReference type="Gene3D" id="1.10.287.130">
    <property type="match status" value="1"/>
</dbReference>
<keyword evidence="5" id="KW-0418">Kinase</keyword>
<dbReference type="FunFam" id="3.30.450.20:FF:000099">
    <property type="entry name" value="Sensory box sensor histidine kinase"/>
    <property type="match status" value="1"/>
</dbReference>
<evidence type="ECO:0000256" key="1">
    <source>
        <dbReference type="ARBA" id="ARBA00000085"/>
    </source>
</evidence>
<dbReference type="Gene3D" id="3.30.565.10">
    <property type="entry name" value="Histidine kinase-like ATPase, C-terminal domain"/>
    <property type="match status" value="1"/>
</dbReference>
<dbReference type="InterPro" id="IPR035965">
    <property type="entry name" value="PAS-like_dom_sf"/>
</dbReference>
<dbReference type="GO" id="GO:0004721">
    <property type="term" value="F:phosphoprotein phosphatase activity"/>
    <property type="evidence" value="ECO:0007669"/>
    <property type="project" value="TreeGrafter"/>
</dbReference>
<dbReference type="PROSITE" id="PS50109">
    <property type="entry name" value="HIS_KIN"/>
    <property type="match status" value="1"/>
</dbReference>
<feature type="domain" description="PAS" evidence="9">
    <location>
        <begin position="299"/>
        <end position="369"/>
    </location>
</feature>
<dbReference type="PRINTS" id="PR00344">
    <property type="entry name" value="BCTRLSENSOR"/>
</dbReference>
<dbReference type="PROSITE" id="PS50113">
    <property type="entry name" value="PAC"/>
    <property type="match status" value="2"/>
</dbReference>
<dbReference type="Pfam" id="PF02518">
    <property type="entry name" value="HATPase_c"/>
    <property type="match status" value="1"/>
</dbReference>
<comment type="catalytic activity">
    <reaction evidence="1">
        <text>ATP + protein L-histidine = ADP + protein N-phospho-L-histidine.</text>
        <dbReference type="EC" id="2.7.13.3"/>
    </reaction>
</comment>
<evidence type="ECO:0000256" key="2">
    <source>
        <dbReference type="ARBA" id="ARBA00012438"/>
    </source>
</evidence>
<evidence type="ECO:0000259" key="8">
    <source>
        <dbReference type="PROSITE" id="PS50109"/>
    </source>
</evidence>
<accession>A0A5J5IHK0</accession>
<dbReference type="InterPro" id="IPR050351">
    <property type="entry name" value="BphY/WalK/GraS-like"/>
</dbReference>
<evidence type="ECO:0000256" key="5">
    <source>
        <dbReference type="ARBA" id="ARBA00022777"/>
    </source>
</evidence>
<evidence type="ECO:0000256" key="4">
    <source>
        <dbReference type="ARBA" id="ARBA00022679"/>
    </source>
</evidence>
<dbReference type="CDD" id="cd00082">
    <property type="entry name" value="HisKA"/>
    <property type="match status" value="1"/>
</dbReference>
<dbReference type="PANTHER" id="PTHR45453">
    <property type="entry name" value="PHOSPHATE REGULON SENSOR PROTEIN PHOR"/>
    <property type="match status" value="1"/>
</dbReference>
<dbReference type="InterPro" id="IPR003661">
    <property type="entry name" value="HisK_dim/P_dom"/>
</dbReference>
<keyword evidence="4" id="KW-0808">Transferase</keyword>
<keyword evidence="12" id="KW-1185">Reference proteome</keyword>
<dbReference type="GO" id="GO:0016036">
    <property type="term" value="P:cellular response to phosphate starvation"/>
    <property type="evidence" value="ECO:0007669"/>
    <property type="project" value="TreeGrafter"/>
</dbReference>
<reference evidence="11 12" key="1">
    <citation type="submission" date="2019-09" db="EMBL/GenBank/DDBJ databases">
        <title>Draft genome sequence of Ginsengibacter sp. BR5-29.</title>
        <authorList>
            <person name="Im W.-T."/>
        </authorList>
    </citation>
    <scope>NUCLEOTIDE SEQUENCE [LARGE SCALE GENOMIC DNA]</scope>
    <source>
        <strain evidence="11 12">BR5-29</strain>
    </source>
</reference>
<dbReference type="Pfam" id="PF00512">
    <property type="entry name" value="HisKA"/>
    <property type="match status" value="1"/>
</dbReference>
<dbReference type="GO" id="GO:0005886">
    <property type="term" value="C:plasma membrane"/>
    <property type="evidence" value="ECO:0007669"/>
    <property type="project" value="TreeGrafter"/>
</dbReference>
<dbReference type="Gene3D" id="3.30.450.20">
    <property type="entry name" value="PAS domain"/>
    <property type="match status" value="3"/>
</dbReference>
<protein>
    <recommendedName>
        <fullName evidence="2">histidine kinase</fullName>
        <ecNumber evidence="2">2.7.13.3</ecNumber>
    </recommendedName>
</protein>
<feature type="domain" description="PAC" evidence="10">
    <location>
        <begin position="245"/>
        <end position="298"/>
    </location>
</feature>
<dbReference type="SUPFAM" id="SSF47384">
    <property type="entry name" value="Homodimeric domain of signal transducing histidine kinase"/>
    <property type="match status" value="1"/>
</dbReference>
<organism evidence="11 12">
    <name type="scientific">Ginsengibacter hankyongi</name>
    <dbReference type="NCBI Taxonomy" id="2607284"/>
    <lineage>
        <taxon>Bacteria</taxon>
        <taxon>Pseudomonadati</taxon>
        <taxon>Bacteroidota</taxon>
        <taxon>Chitinophagia</taxon>
        <taxon>Chitinophagales</taxon>
        <taxon>Chitinophagaceae</taxon>
        <taxon>Ginsengibacter</taxon>
    </lineage>
</organism>
<dbReference type="InterPro" id="IPR005467">
    <property type="entry name" value="His_kinase_dom"/>
</dbReference>
<dbReference type="InterPro" id="IPR013656">
    <property type="entry name" value="PAS_4"/>
</dbReference>
<name>A0A5J5IHK0_9BACT</name>
<sequence length="647" mass="73844">MNKASLSAPCFLSGSGEMEELTRTLDWSQTPVGKFEEWPISLRTIVSVVLSSKFPMFLWWGEELTQFYNDAYRPSLGNEGKHPTALGQKGKDCWPEIWPVIYPLIQQVLAGGSTWSENQLIPIYRNGHLEDVYWTFCYSPARNDEGIINGVLVTCTETTKQVLTEKHLKKQLSNLFLQAPVALCIFRGENHMIEVANERMLELWGKNAAEVLNKPLFEAMPDAGNQGYEQLLDEVYKTGKRFIADELRITLVRHGKSEGIFVKFVYEPLREEDGTITGIMALADEITEQVLARKESEEVRERFETLANNIPNLAWIANADGYIFWFNNRWYEYTGTTPQEMIGWGWKSVHDPSTFPSVLENWQYSIQTGKPLEMVFPLKGADNVFRPFLTRVVPIYNNQGKLIRWLGTNTDITKQKEVERMKDNFLSIASHELKTPVTTIKAYGQIAESMLEANGDTQTLGMIKKMGAQINKLNNLIDGFLDITKIQKGTFIYNDEVFNMKELLQEVVADMQSINKTHEIESAVVHEAFVFGDKNKISQVLNNLISNAIKYSPGANRIIVDSEIQKDGVQVSVRDFGIGIPEDEVDHVFEQFYRIEGNYQNNFPGMGIGLYICAEIIKRHRGKIWVDSIEGKGSIFYVWLPFDFRLS</sequence>
<dbReference type="GO" id="GO:0000155">
    <property type="term" value="F:phosphorelay sensor kinase activity"/>
    <property type="evidence" value="ECO:0007669"/>
    <property type="project" value="InterPro"/>
</dbReference>
<keyword evidence="7" id="KW-0472">Membrane</keyword>
<keyword evidence="3" id="KW-0597">Phosphoprotein</keyword>
<dbReference type="PANTHER" id="PTHR45453:SF1">
    <property type="entry name" value="PHOSPHATE REGULON SENSOR PROTEIN PHOR"/>
    <property type="match status" value="1"/>
</dbReference>
<dbReference type="CDD" id="cd00075">
    <property type="entry name" value="HATPase"/>
    <property type="match status" value="1"/>
</dbReference>
<gene>
    <name evidence="11" type="ORF">FW778_13510</name>
</gene>
<dbReference type="SUPFAM" id="SSF55785">
    <property type="entry name" value="PYP-like sensor domain (PAS domain)"/>
    <property type="match status" value="3"/>
</dbReference>
<dbReference type="PROSITE" id="PS50112">
    <property type="entry name" value="PAS"/>
    <property type="match status" value="1"/>
</dbReference>
<dbReference type="AlphaFoldDB" id="A0A5J5IHK0"/>
<dbReference type="SMART" id="SM00091">
    <property type="entry name" value="PAS"/>
    <property type="match status" value="2"/>
</dbReference>
<dbReference type="SMART" id="SM00086">
    <property type="entry name" value="PAC"/>
    <property type="match status" value="2"/>
</dbReference>
<feature type="domain" description="PAC" evidence="10">
    <location>
        <begin position="370"/>
        <end position="424"/>
    </location>
</feature>
<evidence type="ECO:0000256" key="3">
    <source>
        <dbReference type="ARBA" id="ARBA00022553"/>
    </source>
</evidence>
<dbReference type="FunFam" id="3.30.565.10:FF:000006">
    <property type="entry name" value="Sensor histidine kinase WalK"/>
    <property type="match status" value="1"/>
</dbReference>
<evidence type="ECO:0000259" key="10">
    <source>
        <dbReference type="PROSITE" id="PS50113"/>
    </source>
</evidence>
<proteinExistence type="predicted"/>
<evidence type="ECO:0000313" key="11">
    <source>
        <dbReference type="EMBL" id="KAA9038570.1"/>
    </source>
</evidence>
<dbReference type="EMBL" id="VYQF01000003">
    <property type="protein sequence ID" value="KAA9038570.1"/>
    <property type="molecule type" value="Genomic_DNA"/>
</dbReference>
<dbReference type="InterPro" id="IPR001610">
    <property type="entry name" value="PAC"/>
</dbReference>
<dbReference type="InterPro" id="IPR004358">
    <property type="entry name" value="Sig_transdc_His_kin-like_C"/>
</dbReference>
<dbReference type="SMART" id="SM00387">
    <property type="entry name" value="HATPase_c"/>
    <property type="match status" value="1"/>
</dbReference>
<dbReference type="InterPro" id="IPR036890">
    <property type="entry name" value="HATPase_C_sf"/>
</dbReference>
<dbReference type="SMART" id="SM00388">
    <property type="entry name" value="HisKA"/>
    <property type="match status" value="1"/>
</dbReference>
<feature type="domain" description="Histidine kinase" evidence="8">
    <location>
        <begin position="428"/>
        <end position="644"/>
    </location>
</feature>
<dbReference type="InterPro" id="IPR000700">
    <property type="entry name" value="PAS-assoc_C"/>
</dbReference>